<dbReference type="SUPFAM" id="SSF54427">
    <property type="entry name" value="NTF2-like"/>
    <property type="match status" value="1"/>
</dbReference>
<evidence type="ECO:0000313" key="1">
    <source>
        <dbReference type="EMBL" id="BAY81143.1"/>
    </source>
</evidence>
<dbReference type="EMBL" id="AP018227">
    <property type="protein sequence ID" value="BAY81143.1"/>
    <property type="molecule type" value="Genomic_DNA"/>
</dbReference>
<evidence type="ECO:0000313" key="2">
    <source>
        <dbReference type="Proteomes" id="UP000218418"/>
    </source>
</evidence>
<organism evidence="1 2">
    <name type="scientific">Calothrix parasitica NIES-267</name>
    <dbReference type="NCBI Taxonomy" id="1973488"/>
    <lineage>
        <taxon>Bacteria</taxon>
        <taxon>Bacillati</taxon>
        <taxon>Cyanobacteriota</taxon>
        <taxon>Cyanophyceae</taxon>
        <taxon>Nostocales</taxon>
        <taxon>Calotrichaceae</taxon>
        <taxon>Calothrix</taxon>
    </lineage>
</organism>
<dbReference type="GO" id="GO:0030638">
    <property type="term" value="P:polyketide metabolic process"/>
    <property type="evidence" value="ECO:0007669"/>
    <property type="project" value="InterPro"/>
</dbReference>
<dbReference type="OrthoDB" id="448312at2"/>
<dbReference type="PANTHER" id="PTHR31723">
    <property type="entry name" value="PATHOGENESIS-RELATED FAMILY PROTEIN"/>
    <property type="match status" value="1"/>
</dbReference>
<protein>
    <submittedName>
        <fullName evidence="1">Pathogenesis related protein</fullName>
    </submittedName>
</protein>
<dbReference type="PANTHER" id="PTHR31723:SF10">
    <property type="entry name" value="PATHOGEN-RELATED PROTEIN"/>
    <property type="match status" value="1"/>
</dbReference>
<dbReference type="Gene3D" id="3.10.450.50">
    <property type="match status" value="1"/>
</dbReference>
<reference evidence="1 2" key="1">
    <citation type="submission" date="2017-06" db="EMBL/GenBank/DDBJ databases">
        <title>Genome sequencing of cyanobaciteial culture collection at National Institute for Environmental Studies (NIES).</title>
        <authorList>
            <person name="Hirose Y."/>
            <person name="Shimura Y."/>
            <person name="Fujisawa T."/>
            <person name="Nakamura Y."/>
            <person name="Kawachi M."/>
        </authorList>
    </citation>
    <scope>NUCLEOTIDE SEQUENCE [LARGE SCALE GENOMIC DNA]</scope>
    <source>
        <strain evidence="1 2">NIES-267</strain>
    </source>
</reference>
<keyword evidence="2" id="KW-1185">Reference proteome</keyword>
<dbReference type="InterPro" id="IPR009959">
    <property type="entry name" value="Cyclase_SnoaL-like"/>
</dbReference>
<dbReference type="Pfam" id="PF07366">
    <property type="entry name" value="SnoaL"/>
    <property type="match status" value="1"/>
</dbReference>
<accession>A0A1Z4LIT3</accession>
<dbReference type="AlphaFoldDB" id="A0A1Z4LIT3"/>
<dbReference type="Proteomes" id="UP000218418">
    <property type="component" value="Chromosome"/>
</dbReference>
<name>A0A1Z4LIT3_9CYAN</name>
<dbReference type="InterPro" id="IPR053218">
    <property type="entry name" value="Pathogen-related_defense"/>
</dbReference>
<dbReference type="InterPro" id="IPR032710">
    <property type="entry name" value="NTF2-like_dom_sf"/>
</dbReference>
<gene>
    <name evidence="1" type="ORF">NIES267_06180</name>
</gene>
<sequence length="264" mass="29793">MSATQSQNLPLWVQERDKVIASSIDNEWRGGNAPDYSESNQGLAAESLIHHPVGSLEAIVENLVRAFELEASFKTNTQQWLSVVNEKFRMSSNGGEEFTAEDVSKSGTYNLFIGDTEEYKASEENFESSGRLFRSAFPKGFLWEVLEVYSSPPNVTFKWRHWGTFNGDYKDYAPTGEVVEIIGMSIARVTDDLKIINVEHYFDNSQFFNKLTSGGKHQNVKSKSIWATIKSFFSPRETETQQTSQQLATSCPFKKLTSSFNSSN</sequence>
<proteinExistence type="predicted"/>